<evidence type="ECO:0000256" key="3">
    <source>
        <dbReference type="ARBA" id="ARBA00023163"/>
    </source>
</evidence>
<dbReference type="OrthoDB" id="9815017at2"/>
<dbReference type="CDD" id="cd07377">
    <property type="entry name" value="WHTH_GntR"/>
    <property type="match status" value="1"/>
</dbReference>
<keyword evidence="2" id="KW-0238">DNA-binding</keyword>
<dbReference type="SMART" id="SM00345">
    <property type="entry name" value="HTH_GNTR"/>
    <property type="match status" value="1"/>
</dbReference>
<dbReference type="Pfam" id="PF00392">
    <property type="entry name" value="GntR"/>
    <property type="match status" value="1"/>
</dbReference>
<dbReference type="AlphaFoldDB" id="A0A0B0IL98"/>
<reference evidence="5 6" key="1">
    <citation type="submission" date="2014-09" db="EMBL/GenBank/DDBJ databases">
        <title>Genome sequencing and annotation of Bacillus Okhensis strain Kh10-101T.</title>
        <authorList>
            <person name="Prakash J.S."/>
        </authorList>
    </citation>
    <scope>NUCLEOTIDE SEQUENCE [LARGE SCALE GENOMIC DNA]</scope>
    <source>
        <strain evidence="6">Kh10-101T</strain>
    </source>
</reference>
<evidence type="ECO:0000259" key="4">
    <source>
        <dbReference type="PROSITE" id="PS50949"/>
    </source>
</evidence>
<keyword evidence="3" id="KW-0804">Transcription</keyword>
<dbReference type="SUPFAM" id="SSF64288">
    <property type="entry name" value="Chorismate lyase-like"/>
    <property type="match status" value="1"/>
</dbReference>
<sequence>MKINKDSPLPLYYQVKELLKKEIHINKIKVGEMIPSERELSDMFDISRPTVRQAINDLVNEGVLKRKKGLGTFVSQPKINQRFLENLTSFKDEMEEKGLPNSTKLLDIKDVDCNDHINKIFHEKYNKFVYIERLRYVKKSPVVIVSTYIPKELAPDLLKEDLTNFSLYEILQKTYHLNIKNAKRIMEAINASSQEAIWLNIEPNAAVMLIKTIAYLDNQMPFEYTIARYRGDFSSFTVNTSI</sequence>
<evidence type="ECO:0000313" key="6">
    <source>
        <dbReference type="Proteomes" id="UP000030832"/>
    </source>
</evidence>
<keyword evidence="6" id="KW-1185">Reference proteome</keyword>
<dbReference type="FunFam" id="1.10.10.10:FF:000079">
    <property type="entry name" value="GntR family transcriptional regulator"/>
    <property type="match status" value="1"/>
</dbReference>
<feature type="domain" description="HTH gntR-type" evidence="4">
    <location>
        <begin position="9"/>
        <end position="77"/>
    </location>
</feature>
<evidence type="ECO:0000256" key="1">
    <source>
        <dbReference type="ARBA" id="ARBA00023015"/>
    </source>
</evidence>
<dbReference type="GO" id="GO:0003700">
    <property type="term" value="F:DNA-binding transcription factor activity"/>
    <property type="evidence" value="ECO:0007669"/>
    <property type="project" value="InterPro"/>
</dbReference>
<keyword evidence="1" id="KW-0805">Transcription regulation</keyword>
<dbReference type="SUPFAM" id="SSF46785">
    <property type="entry name" value="Winged helix' DNA-binding domain"/>
    <property type="match status" value="1"/>
</dbReference>
<dbReference type="EMBL" id="JRJU01000002">
    <property type="protein sequence ID" value="KHF41672.1"/>
    <property type="molecule type" value="Genomic_DNA"/>
</dbReference>
<dbReference type="PANTHER" id="PTHR44846:SF1">
    <property type="entry name" value="MANNOSYL-D-GLYCERATE TRANSPORT_METABOLISM SYSTEM REPRESSOR MNGR-RELATED"/>
    <property type="match status" value="1"/>
</dbReference>
<dbReference type="Gene3D" id="1.10.10.10">
    <property type="entry name" value="Winged helix-like DNA-binding domain superfamily/Winged helix DNA-binding domain"/>
    <property type="match status" value="1"/>
</dbReference>
<comment type="caution">
    <text evidence="5">The sequence shown here is derived from an EMBL/GenBank/DDBJ whole genome shotgun (WGS) entry which is preliminary data.</text>
</comment>
<proteinExistence type="predicted"/>
<dbReference type="eggNOG" id="COG2188">
    <property type="taxonomic scope" value="Bacteria"/>
</dbReference>
<dbReference type="GO" id="GO:0045892">
    <property type="term" value="P:negative regulation of DNA-templated transcription"/>
    <property type="evidence" value="ECO:0007669"/>
    <property type="project" value="TreeGrafter"/>
</dbReference>
<dbReference type="SMART" id="SM00866">
    <property type="entry name" value="UTRA"/>
    <property type="match status" value="1"/>
</dbReference>
<dbReference type="PANTHER" id="PTHR44846">
    <property type="entry name" value="MANNOSYL-D-GLYCERATE TRANSPORT/METABOLISM SYSTEM REPRESSOR MNGR-RELATED"/>
    <property type="match status" value="1"/>
</dbReference>
<dbReference type="GO" id="GO:0003677">
    <property type="term" value="F:DNA binding"/>
    <property type="evidence" value="ECO:0007669"/>
    <property type="project" value="UniProtKB-KW"/>
</dbReference>
<dbReference type="STRING" id="333138.LQ50_02940"/>
<dbReference type="InterPro" id="IPR036388">
    <property type="entry name" value="WH-like_DNA-bd_sf"/>
</dbReference>
<dbReference type="InterPro" id="IPR036390">
    <property type="entry name" value="WH_DNA-bd_sf"/>
</dbReference>
<accession>A0A0B0IL98</accession>
<dbReference type="InterPro" id="IPR011663">
    <property type="entry name" value="UTRA"/>
</dbReference>
<name>A0A0B0IL98_9BACI</name>
<dbReference type="Gene3D" id="3.40.1410.10">
    <property type="entry name" value="Chorismate lyase-like"/>
    <property type="match status" value="1"/>
</dbReference>
<dbReference type="InterPro" id="IPR028978">
    <property type="entry name" value="Chorismate_lyase_/UTRA_dom_sf"/>
</dbReference>
<dbReference type="PRINTS" id="PR00035">
    <property type="entry name" value="HTHGNTR"/>
</dbReference>
<dbReference type="Proteomes" id="UP000030832">
    <property type="component" value="Unassembled WGS sequence"/>
</dbReference>
<dbReference type="InterPro" id="IPR050679">
    <property type="entry name" value="Bact_HTH_transcr_reg"/>
</dbReference>
<dbReference type="PROSITE" id="PS50949">
    <property type="entry name" value="HTH_GNTR"/>
    <property type="match status" value="1"/>
</dbReference>
<evidence type="ECO:0000313" key="5">
    <source>
        <dbReference type="EMBL" id="KHF41672.1"/>
    </source>
</evidence>
<organism evidence="5 6">
    <name type="scientific">Halalkalibacter okhensis</name>
    <dbReference type="NCBI Taxonomy" id="333138"/>
    <lineage>
        <taxon>Bacteria</taxon>
        <taxon>Bacillati</taxon>
        <taxon>Bacillota</taxon>
        <taxon>Bacilli</taxon>
        <taxon>Bacillales</taxon>
        <taxon>Bacillaceae</taxon>
        <taxon>Halalkalibacter</taxon>
    </lineage>
</organism>
<dbReference type="RefSeq" id="WP_034625863.1">
    <property type="nucleotide sequence ID" value="NZ_JRJU01000002.1"/>
</dbReference>
<gene>
    <name evidence="5" type="ORF">LQ50_02940</name>
</gene>
<protein>
    <recommendedName>
        <fullName evidence="4">HTH gntR-type domain-containing protein</fullName>
    </recommendedName>
</protein>
<evidence type="ECO:0000256" key="2">
    <source>
        <dbReference type="ARBA" id="ARBA00023125"/>
    </source>
</evidence>
<dbReference type="Pfam" id="PF07702">
    <property type="entry name" value="UTRA"/>
    <property type="match status" value="1"/>
</dbReference>
<dbReference type="InterPro" id="IPR000524">
    <property type="entry name" value="Tscrpt_reg_HTH_GntR"/>
</dbReference>